<gene>
    <name evidence="3" type="ORF">M9Y10_021961</name>
</gene>
<keyword evidence="1" id="KW-0653">Protein transport</keyword>
<dbReference type="InterPro" id="IPR023214">
    <property type="entry name" value="HAD_sf"/>
</dbReference>
<keyword evidence="4" id="KW-1185">Reference proteome</keyword>
<comment type="caution">
    <text evidence="3">The sequence shown here is derived from an EMBL/GenBank/DDBJ whole genome shotgun (WGS) entry which is preliminary data.</text>
</comment>
<comment type="function">
    <text evidence="1">Essential component of the TIM23 complex, a complex that mediates the translocation of transit peptide-containing proteins across the mitochondrial inner membrane.</text>
</comment>
<dbReference type="PANTHER" id="PTHR12210">
    <property type="entry name" value="DULLARD PROTEIN PHOSPHATASE"/>
    <property type="match status" value="1"/>
</dbReference>
<reference evidence="3 4" key="1">
    <citation type="submission" date="2024-04" db="EMBL/GenBank/DDBJ databases">
        <title>Tritrichomonas musculus Genome.</title>
        <authorList>
            <person name="Alves-Ferreira E."/>
            <person name="Grigg M."/>
            <person name="Lorenzi H."/>
            <person name="Galac M."/>
        </authorList>
    </citation>
    <scope>NUCLEOTIDE SEQUENCE [LARGE SCALE GENOMIC DNA]</scope>
    <source>
        <strain evidence="3 4">EAF2021</strain>
    </source>
</reference>
<sequence>MSIVSSIKDAMNGFIKPVRIKRERSAAKLSTWTKIKRTYSFIVTEELEPPPVKQGKKTLVLDLDETLIHSSKYIAHPDVESFRVEFDDEEIEQNSNGVPPKKDYLYVQLRPGVKEFLDYVNSHFDVFIFTYGVQDYADKIIDALCPQIDKEHRYYRDSCELRNHGKMVHKDLDIFHRPLTDLILVDDNISAQKFHPDNSIQIQQWKGTPNDRVLTEWLMPILVECESASDVRKIINSHKPESRHSKRKSAPI</sequence>
<dbReference type="CDD" id="cd07521">
    <property type="entry name" value="HAD_FCP1-like"/>
    <property type="match status" value="1"/>
</dbReference>
<protein>
    <recommendedName>
        <fullName evidence="1">Mitochondrial import inner membrane translocase subunit TIM50</fullName>
    </recommendedName>
</protein>
<evidence type="ECO:0000256" key="1">
    <source>
        <dbReference type="RuleBase" id="RU365079"/>
    </source>
</evidence>
<name>A0ABR2KR43_9EUKA</name>
<keyword evidence="1" id="KW-0809">Transit peptide</keyword>
<evidence type="ECO:0000259" key="2">
    <source>
        <dbReference type="PROSITE" id="PS50969"/>
    </source>
</evidence>
<comment type="subcellular location">
    <subcellularLocation>
        <location evidence="1">Mitochondrion inner membrane</location>
        <topology evidence="1">Single-pass membrane protein</topology>
    </subcellularLocation>
</comment>
<proteinExistence type="inferred from homology"/>
<dbReference type="InterPro" id="IPR036412">
    <property type="entry name" value="HAD-like_sf"/>
</dbReference>
<dbReference type="InterPro" id="IPR050365">
    <property type="entry name" value="TIM50"/>
</dbReference>
<keyword evidence="1" id="KW-0811">Translocation</keyword>
<dbReference type="Proteomes" id="UP001470230">
    <property type="component" value="Unassembled WGS sequence"/>
</dbReference>
<dbReference type="SUPFAM" id="SSF56784">
    <property type="entry name" value="HAD-like"/>
    <property type="match status" value="1"/>
</dbReference>
<keyword evidence="1" id="KW-0496">Mitochondrion</keyword>
<dbReference type="Pfam" id="PF03031">
    <property type="entry name" value="NIF"/>
    <property type="match status" value="1"/>
</dbReference>
<comment type="similarity">
    <text evidence="1">Belongs to the TIM50 family.</text>
</comment>
<comment type="subunit">
    <text evidence="1">Component of the TIM23 complex.</text>
</comment>
<dbReference type="InterPro" id="IPR004274">
    <property type="entry name" value="FCP1_dom"/>
</dbReference>
<keyword evidence="1" id="KW-0813">Transport</keyword>
<evidence type="ECO:0000313" key="4">
    <source>
        <dbReference type="Proteomes" id="UP001470230"/>
    </source>
</evidence>
<organism evidence="3 4">
    <name type="scientific">Tritrichomonas musculus</name>
    <dbReference type="NCBI Taxonomy" id="1915356"/>
    <lineage>
        <taxon>Eukaryota</taxon>
        <taxon>Metamonada</taxon>
        <taxon>Parabasalia</taxon>
        <taxon>Tritrichomonadida</taxon>
        <taxon>Tritrichomonadidae</taxon>
        <taxon>Tritrichomonas</taxon>
    </lineage>
</organism>
<feature type="domain" description="FCP1 homology" evidence="2">
    <location>
        <begin position="52"/>
        <end position="225"/>
    </location>
</feature>
<dbReference type="EMBL" id="JAPFFF010000003">
    <property type="protein sequence ID" value="KAK8893539.1"/>
    <property type="molecule type" value="Genomic_DNA"/>
</dbReference>
<dbReference type="Gene3D" id="3.40.50.1000">
    <property type="entry name" value="HAD superfamily/HAD-like"/>
    <property type="match status" value="1"/>
</dbReference>
<dbReference type="SMART" id="SM00577">
    <property type="entry name" value="CPDc"/>
    <property type="match status" value="1"/>
</dbReference>
<dbReference type="PROSITE" id="PS50969">
    <property type="entry name" value="FCP1"/>
    <property type="match status" value="1"/>
</dbReference>
<accession>A0ABR2KR43</accession>
<evidence type="ECO:0000313" key="3">
    <source>
        <dbReference type="EMBL" id="KAK8893539.1"/>
    </source>
</evidence>